<gene>
    <name evidence="4" type="ORF">ACFQGO_37365</name>
</gene>
<dbReference type="Pfam" id="PF04851">
    <property type="entry name" value="ResIII"/>
    <property type="match status" value="1"/>
</dbReference>
<dbReference type="InterPro" id="IPR027417">
    <property type="entry name" value="P-loop_NTPase"/>
</dbReference>
<dbReference type="InterPro" id="IPR005114">
    <property type="entry name" value="Helicase_assoc"/>
</dbReference>
<dbReference type="PROSITE" id="PS51192">
    <property type="entry name" value="HELICASE_ATP_BIND_1"/>
    <property type="match status" value="1"/>
</dbReference>
<dbReference type="SMART" id="SM00487">
    <property type="entry name" value="DEXDc"/>
    <property type="match status" value="1"/>
</dbReference>
<feature type="domain" description="Helicase C-terminal" evidence="3">
    <location>
        <begin position="318"/>
        <end position="481"/>
    </location>
</feature>
<dbReference type="InterPro" id="IPR050742">
    <property type="entry name" value="Helicase_Restrict-Modif_Enz"/>
</dbReference>
<dbReference type="RefSeq" id="WP_272173125.1">
    <property type="nucleotide sequence ID" value="NZ_JAQOSL010000080.1"/>
</dbReference>
<proteinExistence type="predicted"/>
<protein>
    <submittedName>
        <fullName evidence="4">Helicase associated domain protein</fullName>
    </submittedName>
</protein>
<reference evidence="5" key="1">
    <citation type="journal article" date="2019" name="Int. J. Syst. Evol. Microbiol.">
        <title>The Global Catalogue of Microorganisms (GCM) 10K type strain sequencing project: providing services to taxonomists for standard genome sequencing and annotation.</title>
        <authorList>
            <consortium name="The Broad Institute Genomics Platform"/>
            <consortium name="The Broad Institute Genome Sequencing Center for Infectious Disease"/>
            <person name="Wu L."/>
            <person name="Ma J."/>
        </authorList>
    </citation>
    <scope>NUCLEOTIDE SEQUENCE [LARGE SCALE GENOMIC DNA]</scope>
    <source>
        <strain evidence="5">JCM 9918</strain>
    </source>
</reference>
<dbReference type="SUPFAM" id="SSF52540">
    <property type="entry name" value="P-loop containing nucleoside triphosphate hydrolases"/>
    <property type="match status" value="1"/>
</dbReference>
<dbReference type="Gene3D" id="6.10.140.530">
    <property type="match status" value="1"/>
</dbReference>
<dbReference type="Proteomes" id="UP001596112">
    <property type="component" value="Unassembled WGS sequence"/>
</dbReference>
<dbReference type="PROSITE" id="PS51194">
    <property type="entry name" value="HELICASE_CTER"/>
    <property type="match status" value="1"/>
</dbReference>
<feature type="region of interest" description="Disordered" evidence="1">
    <location>
        <begin position="1"/>
        <end position="23"/>
    </location>
</feature>
<evidence type="ECO:0000313" key="4">
    <source>
        <dbReference type="EMBL" id="MFC5813112.1"/>
    </source>
</evidence>
<feature type="domain" description="Helicase ATP-binding" evidence="2">
    <location>
        <begin position="43"/>
        <end position="211"/>
    </location>
</feature>
<evidence type="ECO:0000256" key="1">
    <source>
        <dbReference type="SAM" id="MobiDB-lite"/>
    </source>
</evidence>
<dbReference type="InterPro" id="IPR001650">
    <property type="entry name" value="Helicase_C-like"/>
</dbReference>
<dbReference type="InterPro" id="IPR014001">
    <property type="entry name" value="Helicase_ATP-bd"/>
</dbReference>
<evidence type="ECO:0000313" key="5">
    <source>
        <dbReference type="Proteomes" id="UP001596112"/>
    </source>
</evidence>
<comment type="caution">
    <text evidence="4">The sequence shown here is derived from an EMBL/GenBank/DDBJ whole genome shotgun (WGS) entry which is preliminary data.</text>
</comment>
<accession>A0ABW1BJ61</accession>
<evidence type="ECO:0000259" key="2">
    <source>
        <dbReference type="PROSITE" id="PS51192"/>
    </source>
</evidence>
<name>A0ABW1BJ61_9ACTN</name>
<dbReference type="Gene3D" id="3.40.50.300">
    <property type="entry name" value="P-loop containing nucleotide triphosphate hydrolases"/>
    <property type="match status" value="2"/>
</dbReference>
<dbReference type="Pfam" id="PF03457">
    <property type="entry name" value="HA"/>
    <property type="match status" value="2"/>
</dbReference>
<keyword evidence="5" id="KW-1185">Reference proteome</keyword>
<dbReference type="SMART" id="SM00490">
    <property type="entry name" value="HELICc"/>
    <property type="match status" value="1"/>
</dbReference>
<dbReference type="EMBL" id="JBHSNZ010000052">
    <property type="protein sequence ID" value="MFC5813112.1"/>
    <property type="molecule type" value="Genomic_DNA"/>
</dbReference>
<evidence type="ECO:0000259" key="3">
    <source>
        <dbReference type="PROSITE" id="PS51194"/>
    </source>
</evidence>
<sequence>MATDPRTAVLDSPLPRADSSAPACPVRRALRADQQAAVDRGVSGLRKPGSRGHMVSACGTGKTLIALRTAEALKTRFLLVVVPSRDLIGQWAAAARADGRTEALMAVSSLNANKHPVLAEAGAVSTSSGEYLAYWLAQRAKKREPATVFVTLDSLRRIEEIQHSVFPAPAFDLTIIDEAHRTAGSWDKEWTVIHDSSRIRTDRRLYLTATPYEWEAPRLAEAPDARPRPKRTASTVPAWESPSLIASMDDPKVFGPRLHTYTHAEAIEDGVLADYQLLVPTITDTDLRTVLTDPDGAHTGFAPTARRTTALHLAVLKAMTEHDLKHVIVYFQQVADAADFARQFGHTLRTLPPEQRPPWAGTLSVSSINGNHTPDQRAKLLDRFAKADRAVITNAQVLSEGIDLPAVDAIVFASRTESVRRIVQALGRALRKPPTVDVKTASLVIPAYTPPDSDPTDLLDTPYEALWLITAALRHHDQTIAARAPRKTTAHRLDDTTHRLITRRFRFDFTLDPGTIARAMDLIAWPSDSAVLSKPRRAGLAAAVRYHAEHRHLRVPMDYEDAYGYRLGQFIDGQRTAYTQGTLTADWIAELENLGMIWDAHEAAWQGHMATVDAFHATYGHLAIPATAPGGQFLVDQRALARKHQLAPDREAQLAALDADWTLPHGPDWHRKHHLLRRHIEAGNHPTTLRRDTVIDGVKVGSWLHRQFTTWNKLSDGQQALLTRLGLTPDQTSLSRREMTSGEALPIGRTRRTFEQTATLLRAFVERHGRTPSAREWIEVDGQRVMIGPWLCKTRTKQKTGQLPEKHSQLMRKILHDDWTEQPEKEDTDLSEIP</sequence>
<dbReference type="PANTHER" id="PTHR47396">
    <property type="entry name" value="TYPE I RESTRICTION ENZYME ECOKI R PROTEIN"/>
    <property type="match status" value="1"/>
</dbReference>
<dbReference type="InterPro" id="IPR006935">
    <property type="entry name" value="Helicase/UvrB_N"/>
</dbReference>
<organism evidence="4 5">
    <name type="scientific">Streptomyces heilongjiangensis</name>
    <dbReference type="NCBI Taxonomy" id="945052"/>
    <lineage>
        <taxon>Bacteria</taxon>
        <taxon>Bacillati</taxon>
        <taxon>Actinomycetota</taxon>
        <taxon>Actinomycetes</taxon>
        <taxon>Kitasatosporales</taxon>
        <taxon>Streptomycetaceae</taxon>
        <taxon>Streptomyces</taxon>
    </lineage>
</organism>
<dbReference type="PANTHER" id="PTHR47396:SF1">
    <property type="entry name" value="ATP-DEPENDENT HELICASE IRC3-RELATED"/>
    <property type="match status" value="1"/>
</dbReference>
<dbReference type="Pfam" id="PF00271">
    <property type="entry name" value="Helicase_C"/>
    <property type="match status" value="1"/>
</dbReference>